<feature type="region of interest" description="Disordered" evidence="1">
    <location>
        <begin position="331"/>
        <end position="350"/>
    </location>
</feature>
<feature type="region of interest" description="Disordered" evidence="1">
    <location>
        <begin position="205"/>
        <end position="228"/>
    </location>
</feature>
<comment type="caution">
    <text evidence="2">The sequence shown here is derived from an EMBL/GenBank/DDBJ whole genome shotgun (WGS) entry which is preliminary data.</text>
</comment>
<proteinExistence type="predicted"/>
<evidence type="ECO:0000313" key="3">
    <source>
        <dbReference type="Proteomes" id="UP000716291"/>
    </source>
</evidence>
<dbReference type="EMBL" id="JAANQT010000720">
    <property type="protein sequence ID" value="KAG1308860.1"/>
    <property type="molecule type" value="Genomic_DNA"/>
</dbReference>
<keyword evidence="3" id="KW-1185">Reference proteome</keyword>
<accession>A0A9P6XAL1</accession>
<dbReference type="Proteomes" id="UP000716291">
    <property type="component" value="Unassembled WGS sequence"/>
</dbReference>
<evidence type="ECO:0000256" key="1">
    <source>
        <dbReference type="SAM" id="MobiDB-lite"/>
    </source>
</evidence>
<name>A0A9P6XAL1_RHIOR</name>
<organism evidence="2 3">
    <name type="scientific">Rhizopus oryzae</name>
    <name type="common">Mucormycosis agent</name>
    <name type="synonym">Rhizopus arrhizus var. delemar</name>
    <dbReference type="NCBI Taxonomy" id="64495"/>
    <lineage>
        <taxon>Eukaryota</taxon>
        <taxon>Fungi</taxon>
        <taxon>Fungi incertae sedis</taxon>
        <taxon>Mucoromycota</taxon>
        <taxon>Mucoromycotina</taxon>
        <taxon>Mucoromycetes</taxon>
        <taxon>Mucorales</taxon>
        <taxon>Mucorineae</taxon>
        <taxon>Rhizopodaceae</taxon>
        <taxon>Rhizopus</taxon>
    </lineage>
</organism>
<dbReference type="AlphaFoldDB" id="A0A9P6XAL1"/>
<reference evidence="2" key="1">
    <citation type="journal article" date="2020" name="Microb. Genom.">
        <title>Genetic diversity of clinical and environmental Mucorales isolates obtained from an investigation of mucormycosis cases among solid organ transplant recipients.</title>
        <authorList>
            <person name="Nguyen M.H."/>
            <person name="Kaul D."/>
            <person name="Muto C."/>
            <person name="Cheng S.J."/>
            <person name="Richter R.A."/>
            <person name="Bruno V.M."/>
            <person name="Liu G."/>
            <person name="Beyhan S."/>
            <person name="Sundermann A.J."/>
            <person name="Mounaud S."/>
            <person name="Pasculle A.W."/>
            <person name="Nierman W.C."/>
            <person name="Driscoll E."/>
            <person name="Cumbie R."/>
            <person name="Clancy C.J."/>
            <person name="Dupont C.L."/>
        </authorList>
    </citation>
    <scope>NUCLEOTIDE SEQUENCE</scope>
    <source>
        <strain evidence="2">GL11</strain>
    </source>
</reference>
<gene>
    <name evidence="2" type="ORF">G6F64_005733</name>
</gene>
<sequence length="350" mass="40119">METHSNQSDPQHSHECIYSGEEKISPKMVLPSTDRQLKGALISFKRFLSSLFCCGSFQERDLEELKNNFDTTATAAHVGNKTETYEPLGCLPGDDVSQNSRRTSIYNSKDIIPLRKFLRYTITPHDGRKFHCRRMLNPAKAIYEVEWEKDKWLQLDHATNKYIERLRASGFSKVAIRNDKHLNKYISYDNPSQIDILLELSLESNDQQNNKQKKRKEKKPRPITCHQPSSFSVRRTQWWRTSHQVAEAHLPSWVDPDLCCNDMMMNAPSVMAVMTNFSRSSSCYFQQQKFPDTPAISQNSSMSQSPCETPSIPIAQPSPCQFKSLKYTNPPVLMNTPSSDSQSSTYVSSM</sequence>
<protein>
    <submittedName>
        <fullName evidence="2">Uncharacterized protein</fullName>
    </submittedName>
</protein>
<evidence type="ECO:0000313" key="2">
    <source>
        <dbReference type="EMBL" id="KAG1308860.1"/>
    </source>
</evidence>
<feature type="compositionally biased region" description="Low complexity" evidence="1">
    <location>
        <begin position="338"/>
        <end position="350"/>
    </location>
</feature>
<feature type="compositionally biased region" description="Basic residues" evidence="1">
    <location>
        <begin position="211"/>
        <end position="221"/>
    </location>
</feature>